<sequence length="202" mass="22956">MIIPSRNYTAPIGLKIDGAKKFVNSAMGCKIYSLKVSLDKPYYRGNTSDRTDIQNIYFGYRARYRTLDNRCIGVGSGWGLYPYADGAESVCNCSMIFTVFHTGFGFLDNSTIPDQYYPLTISITPSFKNYKNDPYYYCTVDSISCSKQYCTCTKEGGNNFDESHFYFPPVNPSTRSVSLAFTISQNIYLTIVLLIFFILYLE</sequence>
<evidence type="ECO:0000313" key="3">
    <source>
        <dbReference type="Proteomes" id="UP000006671"/>
    </source>
</evidence>
<keyword evidence="1" id="KW-0812">Transmembrane</keyword>
<proteinExistence type="predicted"/>
<dbReference type="VEuPathDB" id="AmoebaDB:NAEGRDRAFT_77068"/>
<keyword evidence="3" id="KW-1185">Reference proteome</keyword>
<organism evidence="3">
    <name type="scientific">Naegleria gruberi</name>
    <name type="common">Amoeba</name>
    <dbReference type="NCBI Taxonomy" id="5762"/>
    <lineage>
        <taxon>Eukaryota</taxon>
        <taxon>Discoba</taxon>
        <taxon>Heterolobosea</taxon>
        <taxon>Tetramitia</taxon>
        <taxon>Eutetramitia</taxon>
        <taxon>Vahlkampfiidae</taxon>
        <taxon>Naegleria</taxon>
    </lineage>
</organism>
<evidence type="ECO:0000313" key="2">
    <source>
        <dbReference type="EMBL" id="EFC35278.1"/>
    </source>
</evidence>
<gene>
    <name evidence="2" type="ORF">NAEGRDRAFT_77068</name>
</gene>
<dbReference type="Proteomes" id="UP000006671">
    <property type="component" value="Unassembled WGS sequence"/>
</dbReference>
<dbReference type="InParanoid" id="D2W6M4"/>
<dbReference type="RefSeq" id="XP_002668022.1">
    <property type="nucleotide sequence ID" value="XM_002667976.1"/>
</dbReference>
<keyword evidence="1" id="KW-0472">Membrane</keyword>
<feature type="transmembrane region" description="Helical" evidence="1">
    <location>
        <begin position="179"/>
        <end position="201"/>
    </location>
</feature>
<keyword evidence="1" id="KW-1133">Transmembrane helix</keyword>
<reference evidence="2 3" key="1">
    <citation type="journal article" date="2010" name="Cell">
        <title>The genome of Naegleria gruberi illuminates early eukaryotic versatility.</title>
        <authorList>
            <person name="Fritz-Laylin L.K."/>
            <person name="Prochnik S.E."/>
            <person name="Ginger M.L."/>
            <person name="Dacks J.B."/>
            <person name="Carpenter M.L."/>
            <person name="Field M.C."/>
            <person name="Kuo A."/>
            <person name="Paredez A."/>
            <person name="Chapman J."/>
            <person name="Pham J."/>
            <person name="Shu S."/>
            <person name="Neupane R."/>
            <person name="Cipriano M."/>
            <person name="Mancuso J."/>
            <person name="Tu H."/>
            <person name="Salamov A."/>
            <person name="Lindquist E."/>
            <person name="Shapiro H."/>
            <person name="Lucas S."/>
            <person name="Grigoriev I.V."/>
            <person name="Cande W.Z."/>
            <person name="Fulton C."/>
            <person name="Rokhsar D.S."/>
            <person name="Dawson S.C."/>
        </authorList>
    </citation>
    <scope>NUCLEOTIDE SEQUENCE [LARGE SCALE GENOMIC DNA]</scope>
    <source>
        <strain evidence="2 3">NEG-M</strain>
    </source>
</reference>
<accession>D2W6M4</accession>
<evidence type="ECO:0000256" key="1">
    <source>
        <dbReference type="SAM" id="Phobius"/>
    </source>
</evidence>
<name>D2W6M4_NAEGR</name>
<protein>
    <submittedName>
        <fullName evidence="2">Predicted protein</fullName>
    </submittedName>
</protein>
<dbReference type="AlphaFoldDB" id="D2W6M4"/>
<dbReference type="EMBL" id="GG739441">
    <property type="protein sequence ID" value="EFC35278.1"/>
    <property type="molecule type" value="Genomic_DNA"/>
</dbReference>
<dbReference type="KEGG" id="ngr:NAEGRDRAFT_77068"/>
<dbReference type="GeneID" id="8860160"/>